<comment type="caution">
    <text evidence="1">The sequence shown here is derived from an EMBL/GenBank/DDBJ whole genome shotgun (WGS) entry which is preliminary data.</text>
</comment>
<keyword evidence="2" id="KW-1185">Reference proteome</keyword>
<accession>A0ACC0FB37</accession>
<protein>
    <submittedName>
        <fullName evidence="1">Uncharacterized protein</fullName>
    </submittedName>
</protein>
<dbReference type="EMBL" id="CM045772">
    <property type="protein sequence ID" value="KAI7985474.1"/>
    <property type="molecule type" value="Genomic_DNA"/>
</dbReference>
<organism evidence="1 2">
    <name type="scientific">Camellia lanceoleosa</name>
    <dbReference type="NCBI Taxonomy" id="1840588"/>
    <lineage>
        <taxon>Eukaryota</taxon>
        <taxon>Viridiplantae</taxon>
        <taxon>Streptophyta</taxon>
        <taxon>Embryophyta</taxon>
        <taxon>Tracheophyta</taxon>
        <taxon>Spermatophyta</taxon>
        <taxon>Magnoliopsida</taxon>
        <taxon>eudicotyledons</taxon>
        <taxon>Gunneridae</taxon>
        <taxon>Pentapetalae</taxon>
        <taxon>asterids</taxon>
        <taxon>Ericales</taxon>
        <taxon>Theaceae</taxon>
        <taxon>Camellia</taxon>
    </lineage>
</organism>
<evidence type="ECO:0000313" key="1">
    <source>
        <dbReference type="EMBL" id="KAI7985474.1"/>
    </source>
</evidence>
<gene>
    <name evidence="1" type="ORF">LOK49_LG14G01357</name>
</gene>
<sequence length="1039" mass="114513">MGLMIDNGGYGSWVAVAEKKFRKEKMVHSSQVWSLCLVTLLVASSLPNSLARVKNENGVKTAVFLSPKFELGPGSVVNKFYYNIDFPTGHIAIKNFNAEVVDEAGNPVPLHETYLHHWVVYRYYQPKGVEVPKHNGNMGFHQSEFIVGANSGPCKTNLGQYFGLGSETRKTATHVPDPYGIEVGNPSEIPPGYEERWLMNVHGIDTRGVENKLGCTECRCDLYNVTHDEYGQPLRPGYIGGLKCCYDQTQCRMREGFESVTRGLYMRYTVTWVDWDASVVPVKIYIFDVTDTWKKSDDSTGPSTKHHCLVEYEVESCSAATGVTNNGCIDTKSVSLTMPTGGTVIYGVGHQHTGGIGITLYGEDGRVICSSIPTYGEGKEPGNEAGYIVGMSTCYPHPGSVKISDDETLVVVSNYSQSNQEHTGVMGLFYILVDDASPPGIKPFLEAPVEKHEQMTLPTSLWGVGLFGVAIVVAVGVVAYRRRNENETQEFSGGGRHRGQPSTGAATRLLQPCEEARAGVDGPCSLGIARDQRREGDQNSESIQFFDAANVGYLDYPQIEAGLSALQIPAEYKYAKDLLMVCDRNKDGRVDYQEFRRYMDDKELELYRIFQAIDVEHSGCILPEELWDALVKAGIHMDDDELASFVEHVDKDNNGIITFEEWRDFLLLYPHEATIENIYHYWERVYLVDIGEHAVIPEGISKHVHASKYLIAGAVAGTASRTATAPLDRLKVVLQVQTGPARIVPALKNIWREGGFLGFFRGNGLNVMKVAPESAIKFYTYEMLKTVIGDIKGEQMADIGTSGRLIAGGLAGAVAQTAIYPMDLVKTRLQTFACESGKVPSLGKLSKDIWVHEGPRAFYRGVVPSLLGIIPYAGIDLAAYEALKDVSKRYILHDGEPGPFVQLGCGTISGALGATCVYPLQVIRTRLQAQRANTSSSYKGMSDVFRKTLQNEGLRGFYKGLLPNLLKVVPAAGITYLVYETMKKSLDLGVLPQVSLSTVTQTQQLKMNKNKQSVEALEGKEHENLRNCWKKGIAFPLPP</sequence>
<proteinExistence type="predicted"/>
<name>A0ACC0FB37_9ERIC</name>
<reference evidence="1 2" key="1">
    <citation type="journal article" date="2022" name="Plant J.">
        <title>Chromosome-level genome of Camellia lanceoleosa provides a valuable resource for understanding genome evolution and self-incompatibility.</title>
        <authorList>
            <person name="Gong W."/>
            <person name="Xiao S."/>
            <person name="Wang L."/>
            <person name="Liao Z."/>
            <person name="Chang Y."/>
            <person name="Mo W."/>
            <person name="Hu G."/>
            <person name="Li W."/>
            <person name="Zhao G."/>
            <person name="Zhu H."/>
            <person name="Hu X."/>
            <person name="Ji K."/>
            <person name="Xiang X."/>
            <person name="Song Q."/>
            <person name="Yuan D."/>
            <person name="Jin S."/>
            <person name="Zhang L."/>
        </authorList>
    </citation>
    <scope>NUCLEOTIDE SEQUENCE [LARGE SCALE GENOMIC DNA]</scope>
    <source>
        <strain evidence="1">SQ_2022a</strain>
    </source>
</reference>
<dbReference type="Proteomes" id="UP001060215">
    <property type="component" value="Chromosome 15"/>
</dbReference>
<evidence type="ECO:0000313" key="2">
    <source>
        <dbReference type="Proteomes" id="UP001060215"/>
    </source>
</evidence>